<dbReference type="Gene3D" id="3.40.50.880">
    <property type="match status" value="1"/>
</dbReference>
<evidence type="ECO:0000256" key="1">
    <source>
        <dbReference type="ARBA" id="ARBA00023239"/>
    </source>
</evidence>
<keyword evidence="4" id="KW-1185">Reference proteome</keyword>
<dbReference type="EMBL" id="VIVQ01000002">
    <property type="protein sequence ID" value="TWE09976.1"/>
    <property type="molecule type" value="Genomic_DNA"/>
</dbReference>
<evidence type="ECO:0000313" key="4">
    <source>
        <dbReference type="Proteomes" id="UP000318297"/>
    </source>
</evidence>
<dbReference type="GO" id="GO:0019172">
    <property type="term" value="F:glyoxalase III activity"/>
    <property type="evidence" value="ECO:0007669"/>
    <property type="project" value="TreeGrafter"/>
</dbReference>
<dbReference type="AlphaFoldDB" id="A0A561E2Y7"/>
<keyword evidence="1" id="KW-0456">Lyase</keyword>
<dbReference type="Proteomes" id="UP000318297">
    <property type="component" value="Unassembled WGS sequence"/>
</dbReference>
<evidence type="ECO:0000259" key="2">
    <source>
        <dbReference type="Pfam" id="PF01965"/>
    </source>
</evidence>
<proteinExistence type="predicted"/>
<accession>A0A561E2Y7</accession>
<organism evidence="3 4">
    <name type="scientific">Rudaeicoccus suwonensis</name>
    <dbReference type="NCBI Taxonomy" id="657409"/>
    <lineage>
        <taxon>Bacteria</taxon>
        <taxon>Bacillati</taxon>
        <taxon>Actinomycetota</taxon>
        <taxon>Actinomycetes</taxon>
        <taxon>Micrococcales</taxon>
        <taxon>Dermacoccaceae</taxon>
        <taxon>Rudaeicoccus</taxon>
    </lineage>
</organism>
<dbReference type="GO" id="GO:0005737">
    <property type="term" value="C:cytoplasm"/>
    <property type="evidence" value="ECO:0007669"/>
    <property type="project" value="TreeGrafter"/>
</dbReference>
<gene>
    <name evidence="3" type="ORF">BKA23_2322</name>
</gene>
<protein>
    <submittedName>
        <fullName evidence="3">DJ-1/PfpI family protein</fullName>
    </submittedName>
</protein>
<dbReference type="SUPFAM" id="SSF52317">
    <property type="entry name" value="Class I glutamine amidotransferase-like"/>
    <property type="match status" value="2"/>
</dbReference>
<dbReference type="InterPro" id="IPR008948">
    <property type="entry name" value="L-Aspartase-like"/>
</dbReference>
<dbReference type="InterPro" id="IPR002818">
    <property type="entry name" value="DJ-1/PfpI"/>
</dbReference>
<name>A0A561E2Y7_9MICO</name>
<comment type="caution">
    <text evidence="3">The sequence shown here is derived from an EMBL/GenBank/DDBJ whole genome shotgun (WGS) entry which is preliminary data.</text>
</comment>
<dbReference type="InterPro" id="IPR029062">
    <property type="entry name" value="Class_I_gatase-like"/>
</dbReference>
<dbReference type="PANTHER" id="PTHR48094">
    <property type="entry name" value="PROTEIN/NUCLEIC ACID DEGLYCASE DJ-1-RELATED"/>
    <property type="match status" value="1"/>
</dbReference>
<evidence type="ECO:0000313" key="3">
    <source>
        <dbReference type="EMBL" id="TWE09976.1"/>
    </source>
</evidence>
<dbReference type="GO" id="GO:0019243">
    <property type="term" value="P:methylglyoxal catabolic process to D-lactate via S-lactoyl-glutathione"/>
    <property type="evidence" value="ECO:0007669"/>
    <property type="project" value="TreeGrafter"/>
</dbReference>
<dbReference type="InterPro" id="IPR050325">
    <property type="entry name" value="Prot/Nucl_acid_deglycase"/>
</dbReference>
<reference evidence="3 4" key="1">
    <citation type="submission" date="2019-06" db="EMBL/GenBank/DDBJ databases">
        <title>Sequencing the genomes of 1000 actinobacteria strains.</title>
        <authorList>
            <person name="Klenk H.-P."/>
        </authorList>
    </citation>
    <scope>NUCLEOTIDE SEQUENCE [LARGE SCALE GENOMIC DNA]</scope>
    <source>
        <strain evidence="3 4">DSM 19560</strain>
    </source>
</reference>
<dbReference type="CDD" id="cd03141">
    <property type="entry name" value="GATase1_Hsp31_like"/>
    <property type="match status" value="1"/>
</dbReference>
<dbReference type="SUPFAM" id="SSF48557">
    <property type="entry name" value="L-aspartase-like"/>
    <property type="match status" value="1"/>
</dbReference>
<dbReference type="PANTHER" id="PTHR48094:SF22">
    <property type="entry name" value="DJ-1_PFPI DOMAIN-CONTAINING PROTEIN"/>
    <property type="match status" value="1"/>
</dbReference>
<dbReference type="Pfam" id="PF01965">
    <property type="entry name" value="DJ-1_PfpI"/>
    <property type="match status" value="1"/>
</dbReference>
<sequence length="372" mass="40818">MSYPAAIFCDVAQVTARIRSMNVIRPFERRSYMPRIAYLVSSAREIDLLTSSNHPTGYWAEEALKSYERFASAAGVEVVVFTPDGLAPTPDPYGLEPIFHYPDEDRDFFASVYRTFHHDPDDIRITLHHSTELELVAGRRIAQKLVAAGHSPSEAHHLVSAAAKTAWVHDRTLTDVMLNDGLHGGLSEAALREAVEELDAAARTLADDRRGRLASIADFQAPRSLAELSNDEMATFDAIFAPGGHGPMVDLPHNADVGRFLAILQDRGAVISALCHAPALLLAAPDRYDGQWLFEGYRLTSYTNEEEDQNKIGRLGMPWLLASALQNAGAIFDDAPYPWASHVVVDRNLITGQNPYSTDATADAVLKALDAL</sequence>
<feature type="domain" description="DJ-1/PfpI" evidence="2">
    <location>
        <begin position="232"/>
        <end position="367"/>
    </location>
</feature>